<dbReference type="SMART" id="SM00671">
    <property type="entry name" value="SEL1"/>
    <property type="match status" value="1"/>
</dbReference>
<dbReference type="InterPro" id="IPR006597">
    <property type="entry name" value="Sel1-like"/>
</dbReference>
<evidence type="ECO:0000313" key="1">
    <source>
        <dbReference type="EMBL" id="MDH2129600.1"/>
    </source>
</evidence>
<dbReference type="EMBL" id="JAOCKX010000001">
    <property type="protein sequence ID" value="MDH2129600.1"/>
    <property type="molecule type" value="Genomic_DNA"/>
</dbReference>
<evidence type="ECO:0000313" key="2">
    <source>
        <dbReference type="Proteomes" id="UP001162318"/>
    </source>
</evidence>
<dbReference type="AlphaFoldDB" id="A0AA43B8V4"/>
<organism evidence="1 2">
    <name type="scientific">Sphingobium yanoikuyae</name>
    <name type="common">Sphingomonas yanoikuyae</name>
    <dbReference type="NCBI Taxonomy" id="13690"/>
    <lineage>
        <taxon>Bacteria</taxon>
        <taxon>Pseudomonadati</taxon>
        <taxon>Pseudomonadota</taxon>
        <taxon>Alphaproteobacteria</taxon>
        <taxon>Sphingomonadales</taxon>
        <taxon>Sphingomonadaceae</taxon>
        <taxon>Sphingobium</taxon>
    </lineage>
</organism>
<sequence length="108" mass="11596">MSVPLAAGQTNPELQRLAARARAGDKQAQLELGIRFEEGLGVGRDIEKARDMYRLAASDSGGSVWVYVPPIGDGSMGRVMQADRGPKTPGLAEAKARLHLLERIQGKN</sequence>
<protein>
    <submittedName>
        <fullName evidence="1">SEL1-like repeat protein</fullName>
    </submittedName>
</protein>
<reference evidence="1" key="1">
    <citation type="submission" date="2022-09" db="EMBL/GenBank/DDBJ databases">
        <title>Intensive care unit water sources are persistently colonized with multi-drug resistant bacteria and are the site of extensive horizontal gene transfer of antibiotic resistance genes.</title>
        <authorList>
            <person name="Diorio-Toth L."/>
        </authorList>
    </citation>
    <scope>NUCLEOTIDE SEQUENCE</scope>
    <source>
        <strain evidence="1">GD03659</strain>
    </source>
</reference>
<name>A0AA43B8V4_SPHYA</name>
<dbReference type="SUPFAM" id="SSF81901">
    <property type="entry name" value="HCP-like"/>
    <property type="match status" value="1"/>
</dbReference>
<dbReference type="Gene3D" id="1.25.40.10">
    <property type="entry name" value="Tetratricopeptide repeat domain"/>
    <property type="match status" value="1"/>
</dbReference>
<dbReference type="RefSeq" id="WP_156448132.1">
    <property type="nucleotide sequence ID" value="NZ_JAOCKX010000001.1"/>
</dbReference>
<proteinExistence type="predicted"/>
<comment type="caution">
    <text evidence="1">The sequence shown here is derived from an EMBL/GenBank/DDBJ whole genome shotgun (WGS) entry which is preliminary data.</text>
</comment>
<dbReference type="InterPro" id="IPR011990">
    <property type="entry name" value="TPR-like_helical_dom_sf"/>
</dbReference>
<dbReference type="Proteomes" id="UP001162318">
    <property type="component" value="Unassembled WGS sequence"/>
</dbReference>
<accession>A0AA43B8V4</accession>
<gene>
    <name evidence="1" type="ORF">N5J77_00570</name>
</gene>